<dbReference type="InterPro" id="IPR010359">
    <property type="entry name" value="IrrE_HExxH"/>
</dbReference>
<proteinExistence type="predicted"/>
<dbReference type="AlphaFoldDB" id="A0A2T1GH17"/>
<dbReference type="EMBL" id="PVWO01000099">
    <property type="protein sequence ID" value="PSB56965.1"/>
    <property type="molecule type" value="Genomic_DNA"/>
</dbReference>
<protein>
    <submittedName>
        <fullName evidence="2">Zn peptidase</fullName>
    </submittedName>
</protein>
<dbReference type="Proteomes" id="UP000238937">
    <property type="component" value="Unassembled WGS sequence"/>
</dbReference>
<feature type="domain" description="IrrE N-terminal-like" evidence="1">
    <location>
        <begin position="79"/>
        <end position="172"/>
    </location>
</feature>
<name>A0A2T1GH17_9CYAN</name>
<organism evidence="2 3">
    <name type="scientific">Chamaesiphon polymorphus CCALA 037</name>
    <dbReference type="NCBI Taxonomy" id="2107692"/>
    <lineage>
        <taxon>Bacteria</taxon>
        <taxon>Bacillati</taxon>
        <taxon>Cyanobacteriota</taxon>
        <taxon>Cyanophyceae</taxon>
        <taxon>Gomontiellales</taxon>
        <taxon>Chamaesiphonaceae</taxon>
        <taxon>Chamaesiphon</taxon>
    </lineage>
</organism>
<evidence type="ECO:0000313" key="3">
    <source>
        <dbReference type="Proteomes" id="UP000238937"/>
    </source>
</evidence>
<dbReference type="OrthoDB" id="572608at2"/>
<evidence type="ECO:0000259" key="1">
    <source>
        <dbReference type="Pfam" id="PF06114"/>
    </source>
</evidence>
<evidence type="ECO:0000313" key="2">
    <source>
        <dbReference type="EMBL" id="PSB56965.1"/>
    </source>
</evidence>
<dbReference type="Pfam" id="PF06114">
    <property type="entry name" value="Peptidase_M78"/>
    <property type="match status" value="1"/>
</dbReference>
<sequence>MGLITSLSTENRQRLEAIASEKFHQLGLKVYQPLLTRVLAQDLEATIHTPETLPNTDPEQVKILSASDNWSAGIIRNNPLVIVHNSRHAITRQNSNLMHEFAHVILKHEMVGYEPNTGLPQRRQQDEDEAVYLGGYLQIPRRGLLWAIQKKMAIDRIALHFNASQDMVQFRMNAIG</sequence>
<dbReference type="Gene3D" id="1.10.10.2910">
    <property type="match status" value="1"/>
</dbReference>
<accession>A0A2T1GH17</accession>
<reference evidence="2 3" key="1">
    <citation type="submission" date="2018-03" db="EMBL/GenBank/DDBJ databases">
        <title>The ancient ancestry and fast evolution of plastids.</title>
        <authorList>
            <person name="Moore K.R."/>
            <person name="Magnabosco C."/>
            <person name="Momper L."/>
            <person name="Gold D.A."/>
            <person name="Bosak T."/>
            <person name="Fournier G.P."/>
        </authorList>
    </citation>
    <scope>NUCLEOTIDE SEQUENCE [LARGE SCALE GENOMIC DNA]</scope>
    <source>
        <strain evidence="2 3">CCALA 037</strain>
    </source>
</reference>
<comment type="caution">
    <text evidence="2">The sequence shown here is derived from an EMBL/GenBank/DDBJ whole genome shotgun (WGS) entry which is preliminary data.</text>
</comment>
<keyword evidence="3" id="KW-1185">Reference proteome</keyword>
<gene>
    <name evidence="2" type="ORF">C7B77_10040</name>
</gene>
<dbReference type="RefSeq" id="WP_106303614.1">
    <property type="nucleotide sequence ID" value="NZ_PVWO01000099.1"/>
</dbReference>